<dbReference type="GO" id="GO:0005829">
    <property type="term" value="C:cytosol"/>
    <property type="evidence" value="ECO:0007669"/>
    <property type="project" value="TreeGrafter"/>
</dbReference>
<dbReference type="InterPro" id="IPR009057">
    <property type="entry name" value="Homeodomain-like_sf"/>
</dbReference>
<sequence length="333" mass="35840">MRGTSLQGFSELVVELGGDPEALLRDAHLPPAAIGDHDSFVSYRGVVTVLEAAAAATGAEDFGRRLALRQGLDILGPLGVAARTAASVGAALAAIEQYMAVYSPAIAVRVAAPPDERLAHFEWRIVADRPPPHRQSAELALGVSVRVFRLLAGDDFRPVTVQLRHEQPTVATAHGDYFGCPVRFGEPGYGFSFHRTTLERPLSSDSSVHAVVRDYLGSIAPPAEAGTEPVVRLIRRMLATGGPDLRLVADQLALHPRTLQRQLSGRGTSFATLVDEVRREEAERYLRETAMPLSQLAGVLGFSEQSALSRASRRWFGTSPTEVRRGNVTAPLG</sequence>
<dbReference type="GO" id="GO:0003700">
    <property type="term" value="F:DNA-binding transcription factor activity"/>
    <property type="evidence" value="ECO:0007669"/>
    <property type="project" value="InterPro"/>
</dbReference>
<evidence type="ECO:0000256" key="3">
    <source>
        <dbReference type="ARBA" id="ARBA00023163"/>
    </source>
</evidence>
<keyword evidence="3" id="KW-0804">Transcription</keyword>
<dbReference type="PANTHER" id="PTHR47894">
    <property type="entry name" value="HTH-TYPE TRANSCRIPTIONAL REGULATOR GADX"/>
    <property type="match status" value="1"/>
</dbReference>
<dbReference type="OrthoDB" id="5241536at2"/>
<dbReference type="GO" id="GO:0000976">
    <property type="term" value="F:transcription cis-regulatory region binding"/>
    <property type="evidence" value="ECO:0007669"/>
    <property type="project" value="TreeGrafter"/>
</dbReference>
<gene>
    <name evidence="5" type="ORF">DJ010_02445</name>
</gene>
<name>A0A316TRX4_9ACTN</name>
<dbReference type="PROSITE" id="PS01124">
    <property type="entry name" value="HTH_ARAC_FAMILY_2"/>
    <property type="match status" value="1"/>
</dbReference>
<keyword evidence="6" id="KW-1185">Reference proteome</keyword>
<dbReference type="AlphaFoldDB" id="A0A316TRX4"/>
<feature type="domain" description="HTH araC/xylS-type" evidence="4">
    <location>
        <begin position="228"/>
        <end position="326"/>
    </location>
</feature>
<evidence type="ECO:0000256" key="1">
    <source>
        <dbReference type="ARBA" id="ARBA00023015"/>
    </source>
</evidence>
<dbReference type="Proteomes" id="UP000245507">
    <property type="component" value="Unassembled WGS sequence"/>
</dbReference>
<comment type="caution">
    <text evidence="5">The sequence shown here is derived from an EMBL/GenBank/DDBJ whole genome shotgun (WGS) entry which is preliminary data.</text>
</comment>
<evidence type="ECO:0000256" key="2">
    <source>
        <dbReference type="ARBA" id="ARBA00023125"/>
    </source>
</evidence>
<protein>
    <submittedName>
        <fullName evidence="5">AraC family transcriptional regulator</fullName>
    </submittedName>
</protein>
<dbReference type="InterPro" id="IPR032687">
    <property type="entry name" value="AraC-type_N"/>
</dbReference>
<keyword evidence="1" id="KW-0805">Transcription regulation</keyword>
<reference evidence="5 6" key="1">
    <citation type="submission" date="2018-05" db="EMBL/GenBank/DDBJ databases">
        <title>Nocardioides silvaticus genome.</title>
        <authorList>
            <person name="Li C."/>
            <person name="Wang G."/>
        </authorList>
    </citation>
    <scope>NUCLEOTIDE SEQUENCE [LARGE SCALE GENOMIC DNA]</scope>
    <source>
        <strain evidence="5 6">CCTCC AB 2018079</strain>
    </source>
</reference>
<dbReference type="SMART" id="SM00342">
    <property type="entry name" value="HTH_ARAC"/>
    <property type="match status" value="1"/>
</dbReference>
<dbReference type="Gene3D" id="1.10.10.60">
    <property type="entry name" value="Homeodomain-like"/>
    <property type="match status" value="1"/>
</dbReference>
<dbReference type="PANTHER" id="PTHR47894:SF4">
    <property type="entry name" value="HTH-TYPE TRANSCRIPTIONAL REGULATOR GADX"/>
    <property type="match status" value="1"/>
</dbReference>
<organism evidence="5 6">
    <name type="scientific">Nocardioides silvaticus</name>
    <dbReference type="NCBI Taxonomy" id="2201891"/>
    <lineage>
        <taxon>Bacteria</taxon>
        <taxon>Bacillati</taxon>
        <taxon>Actinomycetota</taxon>
        <taxon>Actinomycetes</taxon>
        <taxon>Propionibacteriales</taxon>
        <taxon>Nocardioidaceae</taxon>
        <taxon>Nocardioides</taxon>
    </lineage>
</organism>
<evidence type="ECO:0000313" key="6">
    <source>
        <dbReference type="Proteomes" id="UP000245507"/>
    </source>
</evidence>
<keyword evidence="2" id="KW-0238">DNA-binding</keyword>
<evidence type="ECO:0000259" key="4">
    <source>
        <dbReference type="PROSITE" id="PS01124"/>
    </source>
</evidence>
<accession>A0A316TRX4</accession>
<evidence type="ECO:0000313" key="5">
    <source>
        <dbReference type="EMBL" id="PWN04982.1"/>
    </source>
</evidence>
<dbReference type="SUPFAM" id="SSF46689">
    <property type="entry name" value="Homeodomain-like"/>
    <property type="match status" value="1"/>
</dbReference>
<dbReference type="Pfam" id="PF12625">
    <property type="entry name" value="Arabinose_bd"/>
    <property type="match status" value="1"/>
</dbReference>
<proteinExistence type="predicted"/>
<dbReference type="Pfam" id="PF12833">
    <property type="entry name" value="HTH_18"/>
    <property type="match status" value="1"/>
</dbReference>
<dbReference type="EMBL" id="QGDD01000001">
    <property type="protein sequence ID" value="PWN04982.1"/>
    <property type="molecule type" value="Genomic_DNA"/>
</dbReference>
<dbReference type="InterPro" id="IPR018060">
    <property type="entry name" value="HTH_AraC"/>
</dbReference>